<dbReference type="RefSeq" id="WP_042855590.1">
    <property type="nucleotide sequence ID" value="NZ_CVVU01000248.1"/>
</dbReference>
<dbReference type="EMBL" id="CVVU01000248">
    <property type="protein sequence ID" value="CRP86691.1"/>
    <property type="molecule type" value="Genomic_DNA"/>
</dbReference>
<gene>
    <name evidence="1" type="ORF">PAERUG_P19_London_7_VIM_2_05_10_05820</name>
</gene>
<protein>
    <recommendedName>
        <fullName evidence="3">Phage tail assembly protein</fullName>
    </recommendedName>
</protein>
<proteinExistence type="predicted"/>
<accession>A0A9P1RDJ5</accession>
<reference evidence="2" key="1">
    <citation type="submission" date="2015-06" db="EMBL/GenBank/DDBJ databases">
        <authorList>
            <person name="Radhakrishnan Rajesh"/>
            <person name="Underwood Anthony"/>
            <person name="Al-Shahib Ali"/>
        </authorList>
    </citation>
    <scope>NUCLEOTIDE SEQUENCE [LARGE SCALE GENOMIC DNA]</scope>
    <source>
        <strain evidence="2">P19_London_7_VIM_2_05_10</strain>
    </source>
</reference>
<organism evidence="1 2">
    <name type="scientific">Pseudomonas aeruginosa</name>
    <dbReference type="NCBI Taxonomy" id="287"/>
    <lineage>
        <taxon>Bacteria</taxon>
        <taxon>Pseudomonadati</taxon>
        <taxon>Pseudomonadota</taxon>
        <taxon>Gammaproteobacteria</taxon>
        <taxon>Pseudomonadales</taxon>
        <taxon>Pseudomonadaceae</taxon>
        <taxon>Pseudomonas</taxon>
    </lineage>
</organism>
<evidence type="ECO:0000313" key="2">
    <source>
        <dbReference type="Proteomes" id="UP000045039"/>
    </source>
</evidence>
<comment type="caution">
    <text evidence="1">The sequence shown here is derived from an EMBL/GenBank/DDBJ whole genome shotgun (WGS) entry which is preliminary data.</text>
</comment>
<dbReference type="Proteomes" id="UP000045039">
    <property type="component" value="Unassembled WGS sequence"/>
</dbReference>
<dbReference type="InterPro" id="IPR019289">
    <property type="entry name" value="Phage_tail_E/E"/>
</dbReference>
<dbReference type="AlphaFoldDB" id="A0A9P1RDJ5"/>
<evidence type="ECO:0008006" key="3">
    <source>
        <dbReference type="Google" id="ProtNLM"/>
    </source>
</evidence>
<evidence type="ECO:0000313" key="1">
    <source>
        <dbReference type="EMBL" id="CRP86691.1"/>
    </source>
</evidence>
<dbReference type="Pfam" id="PF10109">
    <property type="entry name" value="Phage_TAC_7"/>
    <property type="match status" value="2"/>
</dbReference>
<sequence>MTWTPKPLPLHWPIQLPDGSKLETLNLRPFTVDEHRAAIARAGEDEDARFEELAVLATGLTLETIEELKRPDYVSLSAWLAEYVNQPAYFFTGKKPENPDDVPLLVPIRSFGQAVDRIRLQVPTMKATKVMTAEKDPLKAADFISSHCTGIAPNDIVKLSLPDWTQLQWRLADFLNKPADYFRNATSK</sequence>
<name>A0A9P1RDJ5_PSEAI</name>